<dbReference type="Pfam" id="PF07647">
    <property type="entry name" value="SAM_2"/>
    <property type="match status" value="1"/>
</dbReference>
<protein>
    <recommendedName>
        <fullName evidence="1">SAM domain-containing protein</fullName>
    </recommendedName>
</protein>
<dbReference type="AlphaFoldDB" id="A0A8H7QAZ9"/>
<gene>
    <name evidence="2" type="ORF">INT44_004325</name>
</gene>
<dbReference type="EMBL" id="JAEPRA010000001">
    <property type="protein sequence ID" value="KAG2189183.1"/>
    <property type="molecule type" value="Genomic_DNA"/>
</dbReference>
<sequence length="178" mass="20785">PNICLPDMDSVLNWDEARVCKWLSSVGYTGYEKKFQENGITGDVLVNLDSESLIDLSIQSAGTRTALLKNIYHLKVQHRVPINDWDYIPPTITYDNEWLGHNGMLDYRKIEAAFQERGKRSSRNMHLLKIAWLINVYWLSDATVKHLSDELSKMNSDMTRLRDEMMSMWKVIKDKKVY</sequence>
<keyword evidence="3" id="KW-1185">Reference proteome</keyword>
<evidence type="ECO:0000259" key="1">
    <source>
        <dbReference type="PROSITE" id="PS50105"/>
    </source>
</evidence>
<dbReference type="PROSITE" id="PS50105">
    <property type="entry name" value="SAM_DOMAIN"/>
    <property type="match status" value="1"/>
</dbReference>
<dbReference type="OrthoDB" id="8883818at2759"/>
<comment type="caution">
    <text evidence="2">The sequence shown here is derived from an EMBL/GenBank/DDBJ whole genome shotgun (WGS) entry which is preliminary data.</text>
</comment>
<evidence type="ECO:0000313" key="3">
    <source>
        <dbReference type="Proteomes" id="UP000612746"/>
    </source>
</evidence>
<dbReference type="Proteomes" id="UP000612746">
    <property type="component" value="Unassembled WGS sequence"/>
</dbReference>
<proteinExistence type="predicted"/>
<dbReference type="Gene3D" id="1.10.150.50">
    <property type="entry name" value="Transcription Factor, Ets-1"/>
    <property type="match status" value="1"/>
</dbReference>
<feature type="domain" description="SAM" evidence="1">
    <location>
        <begin position="14"/>
        <end position="77"/>
    </location>
</feature>
<organism evidence="2 3">
    <name type="scientific">Umbelopsis vinacea</name>
    <dbReference type="NCBI Taxonomy" id="44442"/>
    <lineage>
        <taxon>Eukaryota</taxon>
        <taxon>Fungi</taxon>
        <taxon>Fungi incertae sedis</taxon>
        <taxon>Mucoromycota</taxon>
        <taxon>Mucoromycotina</taxon>
        <taxon>Umbelopsidomycetes</taxon>
        <taxon>Umbelopsidales</taxon>
        <taxon>Umbelopsidaceae</taxon>
        <taxon>Umbelopsis</taxon>
    </lineage>
</organism>
<dbReference type="InterPro" id="IPR013761">
    <property type="entry name" value="SAM/pointed_sf"/>
</dbReference>
<dbReference type="SMART" id="SM00454">
    <property type="entry name" value="SAM"/>
    <property type="match status" value="1"/>
</dbReference>
<reference evidence="2" key="1">
    <citation type="submission" date="2020-12" db="EMBL/GenBank/DDBJ databases">
        <title>Metabolic potential, ecology and presence of endohyphal bacteria is reflected in genomic diversity of Mucoromycotina.</title>
        <authorList>
            <person name="Muszewska A."/>
            <person name="Okrasinska A."/>
            <person name="Steczkiewicz K."/>
            <person name="Drgas O."/>
            <person name="Orlowska M."/>
            <person name="Perlinska-Lenart U."/>
            <person name="Aleksandrzak-Piekarczyk T."/>
            <person name="Szatraj K."/>
            <person name="Zielenkiewicz U."/>
            <person name="Pilsyk S."/>
            <person name="Malc E."/>
            <person name="Mieczkowski P."/>
            <person name="Kruszewska J.S."/>
            <person name="Biernat P."/>
            <person name="Pawlowska J."/>
        </authorList>
    </citation>
    <scope>NUCLEOTIDE SEQUENCE</scope>
    <source>
        <strain evidence="2">WA0000051536</strain>
    </source>
</reference>
<dbReference type="InterPro" id="IPR001660">
    <property type="entry name" value="SAM"/>
</dbReference>
<name>A0A8H7QAZ9_9FUNG</name>
<accession>A0A8H7QAZ9</accession>
<evidence type="ECO:0000313" key="2">
    <source>
        <dbReference type="EMBL" id="KAG2189183.1"/>
    </source>
</evidence>
<dbReference type="SUPFAM" id="SSF47769">
    <property type="entry name" value="SAM/Pointed domain"/>
    <property type="match status" value="1"/>
</dbReference>
<feature type="non-terminal residue" evidence="2">
    <location>
        <position position="1"/>
    </location>
</feature>